<evidence type="ECO:0000256" key="8">
    <source>
        <dbReference type="RuleBase" id="RU364143"/>
    </source>
</evidence>
<comment type="subunit">
    <text evidence="8">Component of the Mediator complex.</text>
</comment>
<feature type="compositionally biased region" description="Polar residues" evidence="9">
    <location>
        <begin position="180"/>
        <end position="200"/>
    </location>
</feature>
<evidence type="ECO:0000313" key="10">
    <source>
        <dbReference type="EMBL" id="MDI1492530.1"/>
    </source>
</evidence>
<evidence type="ECO:0000256" key="6">
    <source>
        <dbReference type="ARBA" id="ARBA00023242"/>
    </source>
</evidence>
<feature type="region of interest" description="Disordered" evidence="9">
    <location>
        <begin position="180"/>
        <end position="232"/>
    </location>
</feature>
<sequence>MDSSKDPPLDEIQWKSPETVMELGGIHTNTVLYYFARSPFFDATSNNATLFTQAMYNQNLTYILGTRVQFEERLRSMQGLEFMVTHDPSEGDKKMIHSGVWVIRKQNRRKRQGLADEVTGLASYYVVNDDIYMAPSVSSVITSRLLSTVTSLNSLLSTASTLPDFTPSLGHTYLPYTASKHTTPSSSFQTAAPSKENTPMPNAGTPRPDTQDTITSKNPTAHKHAAEDNPQDMRMLAESWDLSIRYGNDFMDENPLVGEPGNFKLTNKTNLALASSFSNVTSATPQPFKASAKKVPPPLDTSVSAGTDRRKSTPSTAKAGVTSGGKDKKARRKSKAAGVATPKSATPA</sequence>
<keyword evidence="6 8" id="KW-0539">Nucleus</keyword>
<protein>
    <recommendedName>
        <fullName evidence="3 8">Mediator of RNA polymerase II transcription subunit 6</fullName>
    </recommendedName>
    <alternativeName>
        <fullName evidence="7 8">Mediator complex subunit 6</fullName>
    </alternativeName>
</protein>
<dbReference type="AlphaFoldDB" id="A0AA43QYB2"/>
<keyword evidence="11" id="KW-1185">Reference proteome</keyword>
<feature type="region of interest" description="Disordered" evidence="9">
    <location>
        <begin position="281"/>
        <end position="348"/>
    </location>
</feature>
<accession>A0AA43QYB2</accession>
<dbReference type="GO" id="GO:0006357">
    <property type="term" value="P:regulation of transcription by RNA polymerase II"/>
    <property type="evidence" value="ECO:0007669"/>
    <property type="project" value="InterPro"/>
</dbReference>
<dbReference type="GO" id="GO:0003712">
    <property type="term" value="F:transcription coregulator activity"/>
    <property type="evidence" value="ECO:0007669"/>
    <property type="project" value="InterPro"/>
</dbReference>
<evidence type="ECO:0000256" key="9">
    <source>
        <dbReference type="SAM" id="MobiDB-lite"/>
    </source>
</evidence>
<dbReference type="Gene3D" id="3.10.450.580">
    <property type="entry name" value="Mediator complex, subunit Med6"/>
    <property type="match status" value="1"/>
</dbReference>
<keyword evidence="8" id="KW-0010">Activator</keyword>
<name>A0AA43QYB2_9LECA</name>
<keyword evidence="4 8" id="KW-0805">Transcription regulation</keyword>
<keyword evidence="5 8" id="KW-0804">Transcription</keyword>
<dbReference type="Proteomes" id="UP001161017">
    <property type="component" value="Unassembled WGS sequence"/>
</dbReference>
<dbReference type="EMBL" id="JAPUFD010000019">
    <property type="protein sequence ID" value="MDI1492530.1"/>
    <property type="molecule type" value="Genomic_DNA"/>
</dbReference>
<comment type="function">
    <text evidence="8">Component of the Mediator complex, a coactivator involved in the regulated transcription of nearly all RNA polymerase II-dependent genes. Mediator functions as a bridge to convey information from gene-specific regulatory proteins to the basal RNA polymerase II transcription machinery. Mediator is recruited to promoters by direct interactions with regulatory proteins and serves as a scaffold for the assembly of a functional preinitiation complex with RNA polymerase II and the general transcription factors.</text>
</comment>
<comment type="subcellular location">
    <subcellularLocation>
        <location evidence="1 8">Nucleus</location>
    </subcellularLocation>
</comment>
<comment type="caution">
    <text evidence="10">The sequence shown here is derived from an EMBL/GenBank/DDBJ whole genome shotgun (WGS) entry which is preliminary data.</text>
</comment>
<dbReference type="GO" id="GO:0016592">
    <property type="term" value="C:mediator complex"/>
    <property type="evidence" value="ECO:0007669"/>
    <property type="project" value="InterPro"/>
</dbReference>
<reference evidence="10" key="1">
    <citation type="journal article" date="2023" name="Genome Biol. Evol.">
        <title>First Whole Genome Sequence and Flow Cytometry Genome Size Data for the Lichen-Forming Fungus Ramalina farinacea (Ascomycota).</title>
        <authorList>
            <person name="Llewellyn T."/>
            <person name="Mian S."/>
            <person name="Hill R."/>
            <person name="Leitch I.J."/>
            <person name="Gaya E."/>
        </authorList>
    </citation>
    <scope>NUCLEOTIDE SEQUENCE</scope>
    <source>
        <strain evidence="10">LIQ254RAFAR</strain>
    </source>
</reference>
<evidence type="ECO:0000313" key="11">
    <source>
        <dbReference type="Proteomes" id="UP001161017"/>
    </source>
</evidence>
<evidence type="ECO:0000256" key="2">
    <source>
        <dbReference type="ARBA" id="ARBA00007526"/>
    </source>
</evidence>
<comment type="similarity">
    <text evidence="2 8">Belongs to the Mediator complex subunit 6 family.</text>
</comment>
<gene>
    <name evidence="10" type="primary">MED6_2</name>
    <name evidence="8" type="synonym">MED6</name>
    <name evidence="10" type="ORF">OHK93_003744</name>
</gene>
<evidence type="ECO:0000256" key="5">
    <source>
        <dbReference type="ARBA" id="ARBA00023163"/>
    </source>
</evidence>
<evidence type="ECO:0000256" key="1">
    <source>
        <dbReference type="ARBA" id="ARBA00004123"/>
    </source>
</evidence>
<dbReference type="PANTHER" id="PTHR13104">
    <property type="entry name" value="MED-6-RELATED"/>
    <property type="match status" value="1"/>
</dbReference>
<proteinExistence type="inferred from homology"/>
<evidence type="ECO:0000256" key="3">
    <source>
        <dbReference type="ARBA" id="ARBA00020634"/>
    </source>
</evidence>
<dbReference type="Pfam" id="PF04934">
    <property type="entry name" value="Med6"/>
    <property type="match status" value="1"/>
</dbReference>
<dbReference type="InterPro" id="IPR007018">
    <property type="entry name" value="Mediator_Med6"/>
</dbReference>
<evidence type="ECO:0000256" key="7">
    <source>
        <dbReference type="ARBA" id="ARBA00031259"/>
    </source>
</evidence>
<organism evidence="10 11">
    <name type="scientific">Ramalina farinacea</name>
    <dbReference type="NCBI Taxonomy" id="258253"/>
    <lineage>
        <taxon>Eukaryota</taxon>
        <taxon>Fungi</taxon>
        <taxon>Dikarya</taxon>
        <taxon>Ascomycota</taxon>
        <taxon>Pezizomycotina</taxon>
        <taxon>Lecanoromycetes</taxon>
        <taxon>OSLEUM clade</taxon>
        <taxon>Lecanoromycetidae</taxon>
        <taxon>Lecanorales</taxon>
        <taxon>Lecanorineae</taxon>
        <taxon>Ramalinaceae</taxon>
        <taxon>Ramalina</taxon>
    </lineage>
</organism>
<dbReference type="InterPro" id="IPR038566">
    <property type="entry name" value="Mediator_Med6_sf"/>
</dbReference>
<evidence type="ECO:0000256" key="4">
    <source>
        <dbReference type="ARBA" id="ARBA00023015"/>
    </source>
</evidence>